<accession>A0ABU5U1C7</accession>
<protein>
    <submittedName>
        <fullName evidence="3">Uncharacterized protein</fullName>
    </submittedName>
</protein>
<feature type="region of interest" description="Disordered" evidence="1">
    <location>
        <begin position="155"/>
        <end position="175"/>
    </location>
</feature>
<keyword evidence="2" id="KW-1133">Transmembrane helix</keyword>
<dbReference type="Proteomes" id="UP001301728">
    <property type="component" value="Unassembled WGS sequence"/>
</dbReference>
<reference evidence="3 4" key="1">
    <citation type="submission" date="2023-12" db="EMBL/GenBank/DDBJ databases">
        <title>Baltic Sea Cyanobacteria.</title>
        <authorList>
            <person name="Delbaje E."/>
            <person name="Fewer D.P."/>
            <person name="Shishido T.K."/>
        </authorList>
    </citation>
    <scope>NUCLEOTIDE SEQUENCE [LARGE SCALE GENOMIC DNA]</scope>
    <source>
        <strain evidence="3 4">CCNP 1315</strain>
    </source>
</reference>
<dbReference type="EMBL" id="JAYGHT010000090">
    <property type="protein sequence ID" value="MEA5520716.1"/>
    <property type="molecule type" value="Genomic_DNA"/>
</dbReference>
<feature type="region of interest" description="Disordered" evidence="1">
    <location>
        <begin position="1"/>
        <end position="22"/>
    </location>
</feature>
<evidence type="ECO:0000256" key="1">
    <source>
        <dbReference type="SAM" id="MobiDB-lite"/>
    </source>
</evidence>
<proteinExistence type="predicted"/>
<keyword evidence="2" id="KW-0472">Membrane</keyword>
<gene>
    <name evidence="3" type="ORF">VB854_17385</name>
</gene>
<feature type="region of interest" description="Disordered" evidence="1">
    <location>
        <begin position="252"/>
        <end position="278"/>
    </location>
</feature>
<name>A0ABU5U1C7_9CYAN</name>
<evidence type="ECO:0000313" key="4">
    <source>
        <dbReference type="Proteomes" id="UP001301728"/>
    </source>
</evidence>
<evidence type="ECO:0000256" key="2">
    <source>
        <dbReference type="SAM" id="Phobius"/>
    </source>
</evidence>
<keyword evidence="2" id="KW-0812">Transmembrane</keyword>
<keyword evidence="4" id="KW-1185">Reference proteome</keyword>
<feature type="compositionally biased region" description="Polar residues" evidence="1">
    <location>
        <begin position="1"/>
        <end position="18"/>
    </location>
</feature>
<organism evidence="3 4">
    <name type="scientific">Limnoraphis robusta CCNP1315</name>
    <dbReference type="NCBI Taxonomy" id="3110306"/>
    <lineage>
        <taxon>Bacteria</taxon>
        <taxon>Bacillati</taxon>
        <taxon>Cyanobacteriota</taxon>
        <taxon>Cyanophyceae</taxon>
        <taxon>Oscillatoriophycideae</taxon>
        <taxon>Oscillatoriales</taxon>
        <taxon>Sirenicapillariaceae</taxon>
        <taxon>Limnoraphis</taxon>
    </lineage>
</organism>
<comment type="caution">
    <text evidence="3">The sequence shown here is derived from an EMBL/GenBank/DDBJ whole genome shotgun (WGS) entry which is preliminary data.</text>
</comment>
<feature type="transmembrane region" description="Helical" evidence="2">
    <location>
        <begin position="27"/>
        <end position="58"/>
    </location>
</feature>
<sequence>MSSSASITQKKTMSQNTPEPKKDDSGYVAFGIAIALGFLVMKDTIPLLLLLAGGIAAWRIWKRYHKKQQEQLTHLDQVFYRLIRQNDGWITPLDLAMNAKLPAENVREYLDKRATEFSAQFEVTEQGGILYYFSTAKSWLLSSEDDQIECLQKHEENSTLPPSQPPEPPQSESAKKNEVALFPVPPASTKLPLEIPNSLNQLELAKRLNVHPSTLSKWKTKPQFIDWIRQKDPDHITWKYSEKTKRFDRVFQSNTSSKDHPFLSTNKLENNLKKRQAN</sequence>
<dbReference type="RefSeq" id="WP_323218391.1">
    <property type="nucleotide sequence ID" value="NZ_JAYGHT010000090.1"/>
</dbReference>
<evidence type="ECO:0000313" key="3">
    <source>
        <dbReference type="EMBL" id="MEA5520716.1"/>
    </source>
</evidence>